<sequence>MLANTNIFTDKETTNWFKACIALNVTKDGLSSFVEAELQKIHTTVGKSCGQCSIEKLLPCPTNGMCKKRNGNTCIFHQSQQRQQCPVCDQVKQNITSLHRFNGPSWRNTQAERWAAQPWEIGKCFLPPDGYSGVSSVQESDFNGVISIMLNCTHFQTCLSSSCLSPPPPDKQCPLEKVRQIGRNIRHTSDCKVSDAHLLDYFQTLSTLLADPKCLLHHPAANKSLTKLNDLQNDRMSLSELGELLKEADRTLNHAKEAGERFSKSAERAIAECLEQLESSLKAGEQRIESQIDNGKQLIENTIQDGKQRLEVTIYDREQRIEVKIHDGEQRIEVKTQDGEQRIESSINDCKRRIDDTIQDGEQRLEVKIKEGEQRIMRTDSDQADKDYTRGTEEILRCLIEHYDKTLRYLPTSPLNDWIQARLDDVYFPPCMLLMEKYKGSFKKTNTHVTKYKAVLNHQTFIQGEAGSGKTSFLAKLVMDWCSITKTQQTSEPLMAKETHYAAPETRTRNSTFFDDLTTLKGYQFVFYITLRNSVKQLEVLEMIKEQIIDEIYSSKEDRERAYRLVNDIIKNERCLVLLDGLDEWKRPGDRQHLPTLVAIYTQCDLVITTRPWKLAEAKIPDSKIKTLLHLEGVHEPFDVSLRILRCRNDCTNSNGVDNKHSEFEAYVLRNSLCDLLASPMLITLIVQTWAEGTELKGNRCQIYSLLLESLFKKANSEEDHFYETPFHCFKGTQYIKPNIEHLNRFSEAAFHLLFSEERENSLVFGIEQLKQYKLNERKDFAMRAGILSAARKASTLRSSLSFSFVHKSVQEFLAAYYIACYSHVIDEVISGYLINHENSYLDISEVLIFLCGLDILAANKLSILMNKAACECLVSLERFQDIILKGYMEAGANEHDDVRLELSHFFIDSQNIKDLHNIWASNIPIVRCVTLELEDDCIDCYTELESERIKNYTKLESDYIESDTELEDDCIERKTELERDCIEIPTEVEDDCTESPTQDMQSSIASSKIASRIEFDLTSCDKLKEIYINGESFEVLIKDSISLNASTFQNWIVLHCEDSSPVLSCLTRIELKRVTVCSTWMQKLFNTQLTLDHEVNFKLHECMIIPSVGDELSPFSVASITTCVNNTFDICDLSGECPGLWETLFDLNIKTLRLFTNSMWRVNYTSSLSQSLLSLKQLETLSIHVDAIPHDLWSVLYSLSLKRVAVSLSGEFKGLIIGHADVLSQLNFPAHVFDSIYIDVTSHPDLLAAMHGLNITSLSLFGSGESLTANQTALLLTMLKSLKKLYQVRIDVKNDSRGLWEALHGIHIQCLNIGLQCRCFKVNHVASLLTSLSSLEQLEMITLYVINDIDVVSEILHSLKIKSLSLVQKSSIYFGRLDCSFILHAPNSLNERSIIITLYFDFDKLEVTLQSLFQLFSTLEELEERFIEVFPVS</sequence>
<dbReference type="Proteomes" id="UP000828390">
    <property type="component" value="Unassembled WGS sequence"/>
</dbReference>
<dbReference type="InterPro" id="IPR027897">
    <property type="entry name" value="DUF4559"/>
</dbReference>
<gene>
    <name evidence="3" type="ORF">DPMN_080794</name>
</gene>
<dbReference type="PROSITE" id="PS50837">
    <property type="entry name" value="NACHT"/>
    <property type="match status" value="1"/>
</dbReference>
<dbReference type="OrthoDB" id="8964250at2759"/>
<dbReference type="Gene3D" id="3.40.50.300">
    <property type="entry name" value="P-loop containing nucleotide triphosphate hydrolases"/>
    <property type="match status" value="1"/>
</dbReference>
<organism evidence="3 4">
    <name type="scientific">Dreissena polymorpha</name>
    <name type="common">Zebra mussel</name>
    <name type="synonym">Mytilus polymorpha</name>
    <dbReference type="NCBI Taxonomy" id="45954"/>
    <lineage>
        <taxon>Eukaryota</taxon>
        <taxon>Metazoa</taxon>
        <taxon>Spiralia</taxon>
        <taxon>Lophotrochozoa</taxon>
        <taxon>Mollusca</taxon>
        <taxon>Bivalvia</taxon>
        <taxon>Autobranchia</taxon>
        <taxon>Heteroconchia</taxon>
        <taxon>Euheterodonta</taxon>
        <taxon>Imparidentia</taxon>
        <taxon>Neoheterodontei</taxon>
        <taxon>Myida</taxon>
        <taxon>Dreissenoidea</taxon>
        <taxon>Dreissenidae</taxon>
        <taxon>Dreissena</taxon>
    </lineage>
</organism>
<dbReference type="Pfam" id="PF15112">
    <property type="entry name" value="DUF4559"/>
    <property type="match status" value="1"/>
</dbReference>
<proteinExistence type="predicted"/>
<comment type="caution">
    <text evidence="3">The sequence shown here is derived from an EMBL/GenBank/DDBJ whole genome shotgun (WGS) entry which is preliminary data.</text>
</comment>
<evidence type="ECO:0000256" key="1">
    <source>
        <dbReference type="SAM" id="Coils"/>
    </source>
</evidence>
<protein>
    <recommendedName>
        <fullName evidence="2">NACHT domain-containing protein</fullName>
    </recommendedName>
</protein>
<dbReference type="EMBL" id="JAIWYP010000015">
    <property type="protein sequence ID" value="KAH3705716.1"/>
    <property type="molecule type" value="Genomic_DNA"/>
</dbReference>
<accession>A0A9D3YWB7</accession>
<dbReference type="SUPFAM" id="SSF52540">
    <property type="entry name" value="P-loop containing nucleoside triphosphate hydrolases"/>
    <property type="match status" value="1"/>
</dbReference>
<reference evidence="3" key="2">
    <citation type="submission" date="2020-11" db="EMBL/GenBank/DDBJ databases">
        <authorList>
            <person name="McCartney M.A."/>
            <person name="Auch B."/>
            <person name="Kono T."/>
            <person name="Mallez S."/>
            <person name="Becker A."/>
            <person name="Gohl D.M."/>
            <person name="Silverstein K.A.T."/>
            <person name="Koren S."/>
            <person name="Bechman K.B."/>
            <person name="Herman A."/>
            <person name="Abrahante J.E."/>
            <person name="Garbe J."/>
        </authorList>
    </citation>
    <scope>NUCLEOTIDE SEQUENCE</scope>
    <source>
        <strain evidence="3">Duluth1</strain>
        <tissue evidence="3">Whole animal</tissue>
    </source>
</reference>
<evidence type="ECO:0000313" key="4">
    <source>
        <dbReference type="Proteomes" id="UP000828390"/>
    </source>
</evidence>
<dbReference type="InterPro" id="IPR027417">
    <property type="entry name" value="P-loop_NTPase"/>
</dbReference>
<name>A0A9D3YWB7_DREPO</name>
<dbReference type="InterPro" id="IPR007111">
    <property type="entry name" value="NACHT_NTPase"/>
</dbReference>
<feature type="coiled-coil region" evidence="1">
    <location>
        <begin position="238"/>
        <end position="294"/>
    </location>
</feature>
<evidence type="ECO:0000313" key="3">
    <source>
        <dbReference type="EMBL" id="KAH3705716.1"/>
    </source>
</evidence>
<feature type="domain" description="NACHT" evidence="2">
    <location>
        <begin position="458"/>
        <end position="584"/>
    </location>
</feature>
<dbReference type="PANTHER" id="PTHR46312">
    <property type="entry name" value="NACHT DOMAIN-CONTAINING PROTEIN"/>
    <property type="match status" value="1"/>
</dbReference>
<keyword evidence="4" id="KW-1185">Reference proteome</keyword>
<reference evidence="3" key="1">
    <citation type="journal article" date="2019" name="bioRxiv">
        <title>The Genome of the Zebra Mussel, Dreissena polymorpha: A Resource for Invasive Species Research.</title>
        <authorList>
            <person name="McCartney M.A."/>
            <person name="Auch B."/>
            <person name="Kono T."/>
            <person name="Mallez S."/>
            <person name="Zhang Y."/>
            <person name="Obille A."/>
            <person name="Becker A."/>
            <person name="Abrahante J.E."/>
            <person name="Garbe J."/>
            <person name="Badalamenti J.P."/>
            <person name="Herman A."/>
            <person name="Mangelson H."/>
            <person name="Liachko I."/>
            <person name="Sullivan S."/>
            <person name="Sone E.D."/>
            <person name="Koren S."/>
            <person name="Silverstein K.A.T."/>
            <person name="Beckman K.B."/>
            <person name="Gohl D.M."/>
        </authorList>
    </citation>
    <scope>NUCLEOTIDE SEQUENCE</scope>
    <source>
        <strain evidence="3">Duluth1</strain>
        <tissue evidence="3">Whole animal</tissue>
    </source>
</reference>
<evidence type="ECO:0000259" key="2">
    <source>
        <dbReference type="PROSITE" id="PS50837"/>
    </source>
</evidence>
<keyword evidence="1" id="KW-0175">Coiled coil</keyword>
<dbReference type="PANTHER" id="PTHR46312:SF2">
    <property type="entry name" value="NUCLEOTIDE-BINDING OLIGOMERIZATION DOMAIN-CONTAINING PROTEIN 2-LIKE"/>
    <property type="match status" value="1"/>
</dbReference>